<evidence type="ECO:0000256" key="6">
    <source>
        <dbReference type="ARBA" id="ARBA00022927"/>
    </source>
</evidence>
<dbReference type="PANTHER" id="PTHR10997:SF8">
    <property type="entry name" value="EXPORTIN-2"/>
    <property type="match status" value="1"/>
</dbReference>
<comment type="subcellular location">
    <subcellularLocation>
        <location evidence="2">Cytoplasm</location>
    </subcellularLocation>
    <subcellularLocation>
        <location evidence="1">Nucleus</location>
    </subcellularLocation>
</comment>
<dbReference type="Pfam" id="PF03810">
    <property type="entry name" value="IBN_N"/>
    <property type="match status" value="1"/>
</dbReference>
<dbReference type="GO" id="GO:0005635">
    <property type="term" value="C:nuclear envelope"/>
    <property type="evidence" value="ECO:0007669"/>
    <property type="project" value="TreeGrafter"/>
</dbReference>
<proteinExistence type="inferred from homology"/>
<keyword evidence="11" id="KW-1185">Reference proteome</keyword>
<dbReference type="Proteomes" id="UP000305948">
    <property type="component" value="Unassembled WGS sequence"/>
</dbReference>
<dbReference type="Pfam" id="PF08506">
    <property type="entry name" value="Cse1"/>
    <property type="match status" value="1"/>
</dbReference>
<dbReference type="InterPro" id="IPR016024">
    <property type="entry name" value="ARM-type_fold"/>
</dbReference>
<evidence type="ECO:0000259" key="8">
    <source>
        <dbReference type="PROSITE" id="PS50166"/>
    </source>
</evidence>
<dbReference type="PANTHER" id="PTHR10997">
    <property type="entry name" value="IMPORTIN-7, 8, 11"/>
    <property type="match status" value="1"/>
</dbReference>
<keyword evidence="6" id="KW-0653">Protein transport</keyword>
<dbReference type="OrthoDB" id="3268246at2759"/>
<evidence type="ECO:0000256" key="1">
    <source>
        <dbReference type="ARBA" id="ARBA00004123"/>
    </source>
</evidence>
<evidence type="ECO:0000313" key="11">
    <source>
        <dbReference type="Proteomes" id="UP000305948"/>
    </source>
</evidence>
<dbReference type="GO" id="GO:0005829">
    <property type="term" value="C:cytosol"/>
    <property type="evidence" value="ECO:0007669"/>
    <property type="project" value="TreeGrafter"/>
</dbReference>
<feature type="domain" description="Importin N-terminal" evidence="8">
    <location>
        <begin position="20"/>
        <end position="91"/>
    </location>
</feature>
<dbReference type="GO" id="GO:0006611">
    <property type="term" value="P:protein export from nucleus"/>
    <property type="evidence" value="ECO:0007669"/>
    <property type="project" value="TreeGrafter"/>
</dbReference>
<dbReference type="Gene3D" id="1.25.10.10">
    <property type="entry name" value="Leucine-rich Repeat Variant"/>
    <property type="match status" value="1"/>
</dbReference>
<dbReference type="InterPro" id="IPR013713">
    <property type="entry name" value="XPO2_central"/>
</dbReference>
<accession>A0A5C3MKB4</accession>
<evidence type="ECO:0000313" key="10">
    <source>
        <dbReference type="EMBL" id="TFK45700.1"/>
    </source>
</evidence>
<evidence type="ECO:0000256" key="7">
    <source>
        <dbReference type="ARBA" id="ARBA00023242"/>
    </source>
</evidence>
<comment type="similarity">
    <text evidence="3">Belongs to the XPO2/CSE1 family.</text>
</comment>
<dbReference type="InterPro" id="IPR001494">
    <property type="entry name" value="Importin-beta_N"/>
</dbReference>
<dbReference type="AlphaFoldDB" id="A0A5C3MKB4"/>
<organism evidence="10 11">
    <name type="scientific">Heliocybe sulcata</name>
    <dbReference type="NCBI Taxonomy" id="5364"/>
    <lineage>
        <taxon>Eukaryota</taxon>
        <taxon>Fungi</taxon>
        <taxon>Dikarya</taxon>
        <taxon>Basidiomycota</taxon>
        <taxon>Agaricomycotina</taxon>
        <taxon>Agaricomycetes</taxon>
        <taxon>Gloeophyllales</taxon>
        <taxon>Gloeophyllaceae</taxon>
        <taxon>Heliocybe</taxon>
    </lineage>
</organism>
<dbReference type="GO" id="GO:0031267">
    <property type="term" value="F:small GTPase binding"/>
    <property type="evidence" value="ECO:0007669"/>
    <property type="project" value="InterPro"/>
</dbReference>
<sequence>MSDLPTLLLSSLNPATRKEAEQNLQSLSAQPGFLPAILKLVLTPAHDRAARLAASVYLKNVIKNRWDDDAAPIPAADQAAIRADIVPAMISLSTPAEKTLRAQLAECVALIAEVDFPERWSDLMDTLVSSLSSADYNVNLAVLQTAHSIFAPWRAQTRTDDLYSTINYVLSRFVEPFLNFFRTTAALLLISPPPQPALERVAASMVEATKIFYDLTSQDLPPAIEDSHKEFFQPGEGWFSRFMEWDPTELRGDPDDPAPSLPAQLKTSTMELVELYLHKYPEMLSETKTVEAFVQIVWNVLGGGNVGSVGDDTFVSQSLHFISTAIRSNLYKSVFSSLSTIANLVQGVVVPNIGLRDYELEQFEDDPLTFVRQDLALPGTGDAPTRRQAAADIVRALVASGAEGETTEVVGGWIERGLAEYAKDPKGESGWKAKDSALYLVGAVAARGVTTQHGVTSTNALVNVVEFFSNNVLQDLQAPPSSIHPVLQVDAIKFLYTFRAQLSKEQLLAVLPLLQQHLSSDNPVCYTYAAVAIERILFVRKGTQLLFTQADVREFAPALLDILLSRIESGGSAQKVAENDYLMRCAMRVIVTARQTLTPVYQQVLSRLVNILGIISQNPSNPSFDQYIFESISALIRFVVAGNPDTLSVFEETLFGPITVIMQQDVEQYIPYIFQLLAQMLALHRAGAPTAYRGLLQVLVQPPVWGQKGNVPGLVKLLRAFLQKDTAYMVESGSYVRVMAVVQQRLIHNRSTEAWAFELLEAIIGNIPGSSMKQYFRALVIDLLTRMQANKTDRFVYMVTRLFLYGMAIEAVTMTPDLIIEVVEEVQPGLWDNVLKNIILPQVPKMAPRDRKLTAVGLTRMLTHSAKMMLPPNVDTWPIAFTALAKLFSDPEHLTAQPSQSADTDAALAQLDYDEQNAGYQAAYSRLAASEEAAEDPVGYAGNAQEYLVKEVAAWREPRKAALVGAADQSVAGGVVEALRQAGAV</sequence>
<name>A0A5C3MKB4_9AGAM</name>
<dbReference type="InterPro" id="IPR034753">
    <property type="entry name" value="hSac2"/>
</dbReference>
<dbReference type="SUPFAM" id="SSF48371">
    <property type="entry name" value="ARM repeat"/>
    <property type="match status" value="1"/>
</dbReference>
<keyword evidence="7" id="KW-0539">Nucleus</keyword>
<dbReference type="GO" id="GO:0006606">
    <property type="term" value="P:protein import into nucleus"/>
    <property type="evidence" value="ECO:0007669"/>
    <property type="project" value="TreeGrafter"/>
</dbReference>
<gene>
    <name evidence="10" type="ORF">OE88DRAFT_1721439</name>
</gene>
<evidence type="ECO:0000256" key="4">
    <source>
        <dbReference type="ARBA" id="ARBA00022448"/>
    </source>
</evidence>
<protein>
    <submittedName>
        <fullName evidence="10">Importin alpha re-exporter</fullName>
    </submittedName>
</protein>
<dbReference type="EMBL" id="ML213538">
    <property type="protein sequence ID" value="TFK45700.1"/>
    <property type="molecule type" value="Genomic_DNA"/>
</dbReference>
<keyword evidence="4" id="KW-0813">Transport</keyword>
<feature type="domain" description="HSac2" evidence="9">
    <location>
        <begin position="1"/>
        <end position="38"/>
    </location>
</feature>
<reference evidence="10 11" key="1">
    <citation type="journal article" date="2019" name="Nat. Ecol. Evol.">
        <title>Megaphylogeny resolves global patterns of mushroom evolution.</title>
        <authorList>
            <person name="Varga T."/>
            <person name="Krizsan K."/>
            <person name="Foldi C."/>
            <person name="Dima B."/>
            <person name="Sanchez-Garcia M."/>
            <person name="Sanchez-Ramirez S."/>
            <person name="Szollosi G.J."/>
            <person name="Szarkandi J.G."/>
            <person name="Papp V."/>
            <person name="Albert L."/>
            <person name="Andreopoulos W."/>
            <person name="Angelini C."/>
            <person name="Antonin V."/>
            <person name="Barry K.W."/>
            <person name="Bougher N.L."/>
            <person name="Buchanan P."/>
            <person name="Buyck B."/>
            <person name="Bense V."/>
            <person name="Catcheside P."/>
            <person name="Chovatia M."/>
            <person name="Cooper J."/>
            <person name="Damon W."/>
            <person name="Desjardin D."/>
            <person name="Finy P."/>
            <person name="Geml J."/>
            <person name="Haridas S."/>
            <person name="Hughes K."/>
            <person name="Justo A."/>
            <person name="Karasinski D."/>
            <person name="Kautmanova I."/>
            <person name="Kiss B."/>
            <person name="Kocsube S."/>
            <person name="Kotiranta H."/>
            <person name="LaButti K.M."/>
            <person name="Lechner B.E."/>
            <person name="Liimatainen K."/>
            <person name="Lipzen A."/>
            <person name="Lukacs Z."/>
            <person name="Mihaltcheva S."/>
            <person name="Morgado L.N."/>
            <person name="Niskanen T."/>
            <person name="Noordeloos M.E."/>
            <person name="Ohm R.A."/>
            <person name="Ortiz-Santana B."/>
            <person name="Ovrebo C."/>
            <person name="Racz N."/>
            <person name="Riley R."/>
            <person name="Savchenko A."/>
            <person name="Shiryaev A."/>
            <person name="Soop K."/>
            <person name="Spirin V."/>
            <person name="Szebenyi C."/>
            <person name="Tomsovsky M."/>
            <person name="Tulloss R.E."/>
            <person name="Uehling J."/>
            <person name="Grigoriev I.V."/>
            <person name="Vagvolgyi C."/>
            <person name="Papp T."/>
            <person name="Martin F.M."/>
            <person name="Miettinen O."/>
            <person name="Hibbett D.S."/>
            <person name="Nagy L.G."/>
        </authorList>
    </citation>
    <scope>NUCLEOTIDE SEQUENCE [LARGE SCALE GENOMIC DNA]</scope>
    <source>
        <strain evidence="10 11">OMC1185</strain>
    </source>
</reference>
<evidence type="ECO:0000256" key="2">
    <source>
        <dbReference type="ARBA" id="ARBA00004496"/>
    </source>
</evidence>
<dbReference type="GO" id="GO:0005049">
    <property type="term" value="F:nuclear export signal receptor activity"/>
    <property type="evidence" value="ECO:0007669"/>
    <property type="project" value="TreeGrafter"/>
</dbReference>
<dbReference type="PROSITE" id="PS50166">
    <property type="entry name" value="IMPORTIN_B_NT"/>
    <property type="match status" value="1"/>
</dbReference>
<dbReference type="Pfam" id="PF03378">
    <property type="entry name" value="CAS_CSE1"/>
    <property type="match status" value="1"/>
</dbReference>
<evidence type="ECO:0000256" key="5">
    <source>
        <dbReference type="ARBA" id="ARBA00022490"/>
    </source>
</evidence>
<keyword evidence="5" id="KW-0963">Cytoplasm</keyword>
<evidence type="ECO:0000259" key="9">
    <source>
        <dbReference type="PROSITE" id="PS51791"/>
    </source>
</evidence>
<evidence type="ECO:0000256" key="3">
    <source>
        <dbReference type="ARBA" id="ARBA00008669"/>
    </source>
</evidence>
<dbReference type="SMART" id="SM00913">
    <property type="entry name" value="IBN_N"/>
    <property type="match status" value="1"/>
</dbReference>
<dbReference type="InterPro" id="IPR005043">
    <property type="entry name" value="XPO2_C"/>
</dbReference>
<dbReference type="InterPro" id="IPR011989">
    <property type="entry name" value="ARM-like"/>
</dbReference>
<dbReference type="PROSITE" id="PS51791">
    <property type="entry name" value="HSAC2"/>
    <property type="match status" value="1"/>
</dbReference>
<dbReference type="STRING" id="5364.A0A5C3MKB4"/>